<reference evidence="8" key="2">
    <citation type="submission" date="2020-09" db="EMBL/GenBank/DDBJ databases">
        <authorList>
            <person name="Sun Q."/>
            <person name="Kim S."/>
        </authorList>
    </citation>
    <scope>NUCLEOTIDE SEQUENCE</scope>
    <source>
        <strain evidence="8">KCTC 32513</strain>
    </source>
</reference>
<evidence type="ECO:0000259" key="7">
    <source>
        <dbReference type="Pfam" id="PF16822"/>
    </source>
</evidence>
<evidence type="ECO:0000256" key="6">
    <source>
        <dbReference type="ARBA" id="ARBA00022841"/>
    </source>
</evidence>
<dbReference type="GO" id="GO:0042121">
    <property type="term" value="P:alginic acid biosynthetic process"/>
    <property type="evidence" value="ECO:0007669"/>
    <property type="project" value="UniProtKB-UniPathway"/>
</dbReference>
<comment type="caution">
    <text evidence="8">The sequence shown here is derived from an EMBL/GenBank/DDBJ whole genome shotgun (WGS) entry which is preliminary data.</text>
</comment>
<dbReference type="EMBL" id="BMZH01000001">
    <property type="protein sequence ID" value="GHA83360.1"/>
    <property type="molecule type" value="Genomic_DNA"/>
</dbReference>
<gene>
    <name evidence="8" type="ORF">GCM10009069_03310</name>
</gene>
<keyword evidence="4" id="KW-0732">Signal</keyword>
<comment type="pathway">
    <text evidence="2">Glycan biosynthesis; alginate biosynthesis.</text>
</comment>
<keyword evidence="5" id="KW-0574">Periplasm</keyword>
<accession>A0A8J3CNU3</accession>
<evidence type="ECO:0000256" key="4">
    <source>
        <dbReference type="ARBA" id="ARBA00022729"/>
    </source>
</evidence>
<name>A0A8J3CNU3_9PROT</name>
<dbReference type="GO" id="GO:0042597">
    <property type="term" value="C:periplasmic space"/>
    <property type="evidence" value="ECO:0007669"/>
    <property type="project" value="UniProtKB-SubCell"/>
</dbReference>
<dbReference type="Pfam" id="PF16822">
    <property type="entry name" value="ALGX"/>
    <property type="match status" value="1"/>
</dbReference>
<evidence type="ECO:0000256" key="1">
    <source>
        <dbReference type="ARBA" id="ARBA00004418"/>
    </source>
</evidence>
<keyword evidence="3" id="KW-0808">Transferase</keyword>
<dbReference type="InterPro" id="IPR031811">
    <property type="entry name" value="ALGX/ALGJ_SGNH-like"/>
</dbReference>
<sequence>MTGLLIAFLTPALGFAVNAVRGYDGISATEQRVLAKIPSFQGSARSFTSEFDVFLEDNFGFRMLLIRVARKIRDNLGENPPQVAVGQDGWLFLGSASYQDEFEGYGRWDADHVQAWIDSLSEVKTALAEKDIPFAAFIAVDKARVYPEKTPQEWQEGERRLRTALHNHPDVARTGLIDVEPLVQSAKARGKQTFYLGDTHWTSDGTYDVAMAVLDVIDPLFVRPRFLPDAPVPQIANRVLDLEAMSGRETSQEPTHVMINYPPTKPGFRTSLTLLDDGTPDPGQFSTIRILGTDNAPQGTLLIVGDSFGDAMVGHFRPSYSEIIRIHHGAHFRNVALAEVLSYKPDAVLFVTAERQAVSKDRPFAPLVAPIQTETTTP</sequence>
<keyword evidence="6" id="KW-0016">Alginate biosynthesis</keyword>
<evidence type="ECO:0000256" key="5">
    <source>
        <dbReference type="ARBA" id="ARBA00022764"/>
    </source>
</evidence>
<evidence type="ECO:0000313" key="9">
    <source>
        <dbReference type="Proteomes" id="UP000634004"/>
    </source>
</evidence>
<protein>
    <recommendedName>
        <fullName evidence="7">AlgX/AlgJ SGNH hydrolase-like domain-containing protein</fullName>
    </recommendedName>
</protein>
<feature type="domain" description="AlgX/AlgJ SGNH hydrolase-like" evidence="7">
    <location>
        <begin position="83"/>
        <end position="220"/>
    </location>
</feature>
<proteinExistence type="predicted"/>
<evidence type="ECO:0000313" key="8">
    <source>
        <dbReference type="EMBL" id="GHA83360.1"/>
    </source>
</evidence>
<comment type="subcellular location">
    <subcellularLocation>
        <location evidence="1">Periplasm</location>
    </subcellularLocation>
</comment>
<dbReference type="Proteomes" id="UP000634004">
    <property type="component" value="Unassembled WGS sequence"/>
</dbReference>
<dbReference type="UniPathway" id="UPA00286"/>
<dbReference type="AlphaFoldDB" id="A0A8J3CNU3"/>
<dbReference type="GO" id="GO:0016740">
    <property type="term" value="F:transferase activity"/>
    <property type="evidence" value="ECO:0007669"/>
    <property type="project" value="UniProtKB-KW"/>
</dbReference>
<organism evidence="8 9">
    <name type="scientific">Algimonas arctica</name>
    <dbReference type="NCBI Taxonomy" id="1479486"/>
    <lineage>
        <taxon>Bacteria</taxon>
        <taxon>Pseudomonadati</taxon>
        <taxon>Pseudomonadota</taxon>
        <taxon>Alphaproteobacteria</taxon>
        <taxon>Maricaulales</taxon>
        <taxon>Robiginitomaculaceae</taxon>
        <taxon>Algimonas</taxon>
    </lineage>
</organism>
<evidence type="ECO:0000256" key="3">
    <source>
        <dbReference type="ARBA" id="ARBA00022679"/>
    </source>
</evidence>
<reference evidence="8" key="1">
    <citation type="journal article" date="2014" name="Int. J. Syst. Evol. Microbiol.">
        <title>Complete genome sequence of Corynebacterium casei LMG S-19264T (=DSM 44701T), isolated from a smear-ripened cheese.</title>
        <authorList>
            <consortium name="US DOE Joint Genome Institute (JGI-PGF)"/>
            <person name="Walter F."/>
            <person name="Albersmeier A."/>
            <person name="Kalinowski J."/>
            <person name="Ruckert C."/>
        </authorList>
    </citation>
    <scope>NUCLEOTIDE SEQUENCE</scope>
    <source>
        <strain evidence="8">KCTC 32513</strain>
    </source>
</reference>
<evidence type="ECO:0000256" key="2">
    <source>
        <dbReference type="ARBA" id="ARBA00005182"/>
    </source>
</evidence>
<keyword evidence="9" id="KW-1185">Reference proteome</keyword>